<gene>
    <name evidence="4" type="primary">LOC108041367</name>
</gene>
<proteinExistence type="predicted"/>
<dbReference type="AlphaFoldDB" id="A0A6P4E9N8"/>
<feature type="non-terminal residue" evidence="4">
    <location>
        <position position="192"/>
    </location>
</feature>
<evidence type="ECO:0000256" key="1">
    <source>
        <dbReference type="ARBA" id="ARBA00022741"/>
    </source>
</evidence>
<dbReference type="SUPFAM" id="SSF56112">
    <property type="entry name" value="Protein kinase-like (PK-like)"/>
    <property type="match status" value="1"/>
</dbReference>
<keyword evidence="2" id="KW-0067">ATP-binding</keyword>
<sequence length="192" mass="21173">TVHHQKIIHADIKPGNLLLTECGHVKIADLGVCNEFLGEDAKISNGSTAGTPAFRAPETLILGQNEYCGKAADVWALGATLYSLIFGNVPFLADSVPLLYEKIKRDSIIFPENHLVTENLRSCIVKMLEKDVKLRITVPLLKANNWVTSGGFFPMPTEEENCCLVQVDDEDINSVIRSIPKLDTLILIKTML</sequence>
<dbReference type="InterPro" id="IPR008271">
    <property type="entry name" value="Ser/Thr_kinase_AS"/>
</dbReference>
<dbReference type="GO" id="GO:0004683">
    <property type="term" value="F:calcium/calmodulin-dependent protein kinase activity"/>
    <property type="evidence" value="ECO:0007669"/>
    <property type="project" value="TreeGrafter"/>
</dbReference>
<evidence type="ECO:0000259" key="3">
    <source>
        <dbReference type="PROSITE" id="PS50011"/>
    </source>
</evidence>
<dbReference type="InterPro" id="IPR000719">
    <property type="entry name" value="Prot_kinase_dom"/>
</dbReference>
<dbReference type="PROSITE" id="PS00108">
    <property type="entry name" value="PROTEIN_KINASE_ST"/>
    <property type="match status" value="1"/>
</dbReference>
<dbReference type="GO" id="GO:0035556">
    <property type="term" value="P:intracellular signal transduction"/>
    <property type="evidence" value="ECO:0007669"/>
    <property type="project" value="TreeGrafter"/>
</dbReference>
<dbReference type="PANTHER" id="PTHR24346:SF77">
    <property type="entry name" value="SERINE THREONINE PROTEIN KINASE"/>
    <property type="match status" value="1"/>
</dbReference>
<dbReference type="InterPro" id="IPR011009">
    <property type="entry name" value="Kinase-like_dom_sf"/>
</dbReference>
<dbReference type="GO" id="GO:0005524">
    <property type="term" value="F:ATP binding"/>
    <property type="evidence" value="ECO:0007669"/>
    <property type="project" value="UniProtKB-KW"/>
</dbReference>
<dbReference type="Gene3D" id="1.10.510.10">
    <property type="entry name" value="Transferase(Phosphotransferase) domain 1"/>
    <property type="match status" value="1"/>
</dbReference>
<dbReference type="PROSITE" id="PS50011">
    <property type="entry name" value="PROTEIN_KINASE_DOM"/>
    <property type="match status" value="1"/>
</dbReference>
<dbReference type="SMART" id="SM00220">
    <property type="entry name" value="S_TKc"/>
    <property type="match status" value="1"/>
</dbReference>
<dbReference type="Pfam" id="PF00069">
    <property type="entry name" value="Pkinase"/>
    <property type="match status" value="1"/>
</dbReference>
<dbReference type="RefSeq" id="XP_016974772.1">
    <property type="nucleotide sequence ID" value="XM_017119283.1"/>
</dbReference>
<reference evidence="4" key="1">
    <citation type="submission" date="2025-08" db="UniProtKB">
        <authorList>
            <consortium name="RefSeq"/>
        </authorList>
    </citation>
    <scope>IDENTIFICATION</scope>
</reference>
<dbReference type="PANTHER" id="PTHR24346">
    <property type="entry name" value="MAP/MICROTUBULE AFFINITY-REGULATING KINASE"/>
    <property type="match status" value="1"/>
</dbReference>
<name>A0A6P4E9N8_DRORH</name>
<dbReference type="GO" id="GO:0005737">
    <property type="term" value="C:cytoplasm"/>
    <property type="evidence" value="ECO:0007669"/>
    <property type="project" value="TreeGrafter"/>
</dbReference>
<evidence type="ECO:0000256" key="2">
    <source>
        <dbReference type="ARBA" id="ARBA00022840"/>
    </source>
</evidence>
<feature type="domain" description="Protein kinase" evidence="3">
    <location>
        <begin position="1"/>
        <end position="147"/>
    </location>
</feature>
<keyword evidence="1" id="KW-0547">Nucleotide-binding</keyword>
<organism evidence="4">
    <name type="scientific">Drosophila rhopaloa</name>
    <name type="common">Fruit fly</name>
    <dbReference type="NCBI Taxonomy" id="1041015"/>
    <lineage>
        <taxon>Eukaryota</taxon>
        <taxon>Metazoa</taxon>
        <taxon>Ecdysozoa</taxon>
        <taxon>Arthropoda</taxon>
        <taxon>Hexapoda</taxon>
        <taxon>Insecta</taxon>
        <taxon>Pterygota</taxon>
        <taxon>Neoptera</taxon>
        <taxon>Endopterygota</taxon>
        <taxon>Diptera</taxon>
        <taxon>Brachycera</taxon>
        <taxon>Muscomorpha</taxon>
        <taxon>Ephydroidea</taxon>
        <taxon>Drosophilidae</taxon>
        <taxon>Drosophila</taxon>
        <taxon>Sophophora</taxon>
    </lineage>
</organism>
<evidence type="ECO:0000313" key="4">
    <source>
        <dbReference type="RefSeq" id="XP_016974772.1"/>
    </source>
</evidence>
<protein>
    <submittedName>
        <fullName evidence="4">Calcium/calmodulin-dependent protein kinase kinase 1-like</fullName>
    </submittedName>
</protein>
<dbReference type="OrthoDB" id="68483at2759"/>
<accession>A0A6P4E9N8</accession>
<dbReference type="GO" id="GO:0005516">
    <property type="term" value="F:calmodulin binding"/>
    <property type="evidence" value="ECO:0007669"/>
    <property type="project" value="TreeGrafter"/>
</dbReference>
<feature type="non-terminal residue" evidence="4">
    <location>
        <position position="1"/>
    </location>
</feature>